<accession>A0A517YIQ8</accession>
<evidence type="ECO:0000256" key="1">
    <source>
        <dbReference type="SAM" id="SignalP"/>
    </source>
</evidence>
<keyword evidence="1" id="KW-0732">Signal</keyword>
<reference evidence="2 3" key="1">
    <citation type="submission" date="2019-02" db="EMBL/GenBank/DDBJ databases">
        <title>Deep-cultivation of Planctomycetes and their phenomic and genomic characterization uncovers novel biology.</title>
        <authorList>
            <person name="Wiegand S."/>
            <person name="Jogler M."/>
            <person name="Boedeker C."/>
            <person name="Pinto D."/>
            <person name="Vollmers J."/>
            <person name="Rivas-Marin E."/>
            <person name="Kohn T."/>
            <person name="Peeters S.H."/>
            <person name="Heuer A."/>
            <person name="Rast P."/>
            <person name="Oberbeckmann S."/>
            <person name="Bunk B."/>
            <person name="Jeske O."/>
            <person name="Meyerdierks A."/>
            <person name="Storesund J.E."/>
            <person name="Kallscheuer N."/>
            <person name="Luecker S."/>
            <person name="Lage O.M."/>
            <person name="Pohl T."/>
            <person name="Merkel B.J."/>
            <person name="Hornburger P."/>
            <person name="Mueller R.-W."/>
            <person name="Bruemmer F."/>
            <person name="Labrenz M."/>
            <person name="Spormann A.M."/>
            <person name="Op den Camp H."/>
            <person name="Overmann J."/>
            <person name="Amann R."/>
            <person name="Jetten M.S.M."/>
            <person name="Mascher T."/>
            <person name="Medema M.H."/>
            <person name="Devos D.P."/>
            <person name="Kaster A.-K."/>
            <person name="Ovreas L."/>
            <person name="Rohde M."/>
            <person name="Galperin M.Y."/>
            <person name="Jogler C."/>
        </authorList>
    </citation>
    <scope>NUCLEOTIDE SEQUENCE [LARGE SCALE GENOMIC DNA]</scope>
    <source>
        <strain evidence="2 3">ETA_A8</strain>
    </source>
</reference>
<evidence type="ECO:0000313" key="2">
    <source>
        <dbReference type="EMBL" id="QDU30108.1"/>
    </source>
</evidence>
<organism evidence="2 3">
    <name type="scientific">Anatilimnocola aggregata</name>
    <dbReference type="NCBI Taxonomy" id="2528021"/>
    <lineage>
        <taxon>Bacteria</taxon>
        <taxon>Pseudomonadati</taxon>
        <taxon>Planctomycetota</taxon>
        <taxon>Planctomycetia</taxon>
        <taxon>Pirellulales</taxon>
        <taxon>Pirellulaceae</taxon>
        <taxon>Anatilimnocola</taxon>
    </lineage>
</organism>
<proteinExistence type="predicted"/>
<protein>
    <submittedName>
        <fullName evidence="2">Uncharacterized protein</fullName>
    </submittedName>
</protein>
<dbReference type="Proteomes" id="UP000315017">
    <property type="component" value="Chromosome"/>
</dbReference>
<feature type="chain" id="PRO_5022093373" evidence="1">
    <location>
        <begin position="29"/>
        <end position="144"/>
    </location>
</feature>
<dbReference type="EMBL" id="CP036274">
    <property type="protein sequence ID" value="QDU30108.1"/>
    <property type="molecule type" value="Genomic_DNA"/>
</dbReference>
<gene>
    <name evidence="2" type="ORF">ETAA8_52270</name>
</gene>
<sequence length="144" mass="16009" precursor="true">MTSPKFRMALSIVLALGAAIFSSASSRAEDTAEKPLSALIVYDHDGKTTAIRVEGTRQLAILESYFPSYRTRPESDEAGAWEAKYEVFFNMKHGQSYRVLVAPNSRFWSMGRGDFEIRGYFSDFVAALLNMPKSRGATTPPAKE</sequence>
<feature type="signal peptide" evidence="1">
    <location>
        <begin position="1"/>
        <end position="28"/>
    </location>
</feature>
<name>A0A517YIQ8_9BACT</name>
<dbReference type="KEGG" id="aagg:ETAA8_52270"/>
<keyword evidence="3" id="KW-1185">Reference proteome</keyword>
<evidence type="ECO:0000313" key="3">
    <source>
        <dbReference type="Proteomes" id="UP000315017"/>
    </source>
</evidence>
<dbReference type="RefSeq" id="WP_145095028.1">
    <property type="nucleotide sequence ID" value="NZ_CP036274.1"/>
</dbReference>
<dbReference type="AlphaFoldDB" id="A0A517YIQ8"/>